<keyword evidence="2" id="KW-1185">Reference proteome</keyword>
<gene>
    <name evidence="1" type="ORF">ASILVAE211_21605</name>
</gene>
<protein>
    <recommendedName>
        <fullName evidence="3">DUF1579 domain-containing protein</fullName>
    </recommendedName>
</protein>
<proteinExistence type="predicted"/>
<dbReference type="RefSeq" id="WP_227323455.1">
    <property type="nucleotide sequence ID" value="NZ_JAESVB010000018.1"/>
</dbReference>
<accession>A0A963YVC0</accession>
<reference evidence="1" key="2">
    <citation type="submission" date="2021-01" db="EMBL/GenBank/DDBJ databases">
        <authorList>
            <person name="Mieszkin S."/>
            <person name="Pouder E."/>
            <person name="Alain K."/>
        </authorList>
    </citation>
    <scope>NUCLEOTIDE SEQUENCE</scope>
    <source>
        <strain evidence="1">HW T2.11</strain>
    </source>
</reference>
<evidence type="ECO:0000313" key="1">
    <source>
        <dbReference type="EMBL" id="MCB8877806.1"/>
    </source>
</evidence>
<evidence type="ECO:0000313" key="2">
    <source>
        <dbReference type="Proteomes" id="UP000708298"/>
    </source>
</evidence>
<reference evidence="1" key="1">
    <citation type="journal article" date="2021" name="Microorganisms">
        <title>Acidisoma silvae sp. nov. and Acidisomacellulosilytica sp. nov., Two Acidophilic Bacteria Isolated from Decaying Wood, Hydrolyzing Cellulose and Producing Poly-3-hydroxybutyrate.</title>
        <authorList>
            <person name="Mieszkin S."/>
            <person name="Pouder E."/>
            <person name="Uroz S."/>
            <person name="Simon-Colin C."/>
            <person name="Alain K."/>
        </authorList>
    </citation>
    <scope>NUCLEOTIDE SEQUENCE</scope>
    <source>
        <strain evidence="1">HW T2.11</strain>
    </source>
</reference>
<organism evidence="1 2">
    <name type="scientific">Acidisoma silvae</name>
    <dbReference type="NCBI Taxonomy" id="2802396"/>
    <lineage>
        <taxon>Bacteria</taxon>
        <taxon>Pseudomonadati</taxon>
        <taxon>Pseudomonadota</taxon>
        <taxon>Alphaproteobacteria</taxon>
        <taxon>Acetobacterales</taxon>
        <taxon>Acidocellaceae</taxon>
        <taxon>Acidisoma</taxon>
    </lineage>
</organism>
<evidence type="ECO:0008006" key="3">
    <source>
        <dbReference type="Google" id="ProtNLM"/>
    </source>
</evidence>
<dbReference type="EMBL" id="JAESVB010000018">
    <property type="protein sequence ID" value="MCB8877806.1"/>
    <property type="molecule type" value="Genomic_DNA"/>
</dbReference>
<dbReference type="Proteomes" id="UP000708298">
    <property type="component" value="Unassembled WGS sequence"/>
</dbReference>
<dbReference type="AlphaFoldDB" id="A0A963YVC0"/>
<name>A0A963YVC0_9PROT</name>
<comment type="caution">
    <text evidence="1">The sequence shown here is derived from an EMBL/GenBank/DDBJ whole genome shotgun (WGS) entry which is preliminary data.</text>
</comment>
<sequence length="172" mass="19460">MSDRLNKPGSEADFLERRAGLWDLRETVWAAPGAHPTTSTGLVAERVMIGSLLQEFIRPLADMARVSVKRTDLLCYNRLDGRWDYVSFDTRDPVGLMPAWSLSRGDLNQIELSFAPLAVAGVGKDSTVSFLRLRQLTISDGPDRDRKDQYFTLADGTATEWLAHRYQYVRRP</sequence>